<protein>
    <submittedName>
        <fullName evidence="1">Pentatricopeptide repeat-containing protein At4g18975ic-like</fullName>
    </submittedName>
</protein>
<accession>A0A2P2K0B4</accession>
<dbReference type="Gene3D" id="1.25.40.10">
    <property type="entry name" value="Tetratricopeptide repeat domain"/>
    <property type="match status" value="1"/>
</dbReference>
<dbReference type="PANTHER" id="PTHR47603">
    <property type="entry name" value="PPR CONTAINING-LIKE PROTEIN"/>
    <property type="match status" value="1"/>
</dbReference>
<dbReference type="EMBL" id="GGEC01018700">
    <property type="protein sequence ID" value="MBW99183.1"/>
    <property type="molecule type" value="Transcribed_RNA"/>
</dbReference>
<dbReference type="InterPro" id="IPR011990">
    <property type="entry name" value="TPR-like_helical_dom_sf"/>
</dbReference>
<dbReference type="AlphaFoldDB" id="A0A2P2K0B4"/>
<proteinExistence type="predicted"/>
<name>A0A2P2K0B4_RHIMU</name>
<sequence>MMWKSPALSSLAGRLTRAGMARAESLNHCYSSMAPSHIPTRSTAKTAPTVEDQCGHQATLLNSDKNAGVMKKHQIGKNVSRKDRIDFLLKTLLNLKDSKEAVYGALDAWVAWEQDFPLVSLRRALIALEKEQQWHRVIQVIKWMLSKGQGKTMGTYGQLIQALDKDHRAEEAHVFWQKRIGLDLHSVPWQLCNLMIGVYYRNNMLEHLVKLGQQLCSGLTIRYLEFGLQSFSSAWKLLTVNLQKDQPCREWQMLMRCWACLKRGNV</sequence>
<evidence type="ECO:0000313" key="1">
    <source>
        <dbReference type="EMBL" id="MBW99183.1"/>
    </source>
</evidence>
<reference evidence="1" key="1">
    <citation type="submission" date="2018-02" db="EMBL/GenBank/DDBJ databases">
        <title>Rhizophora mucronata_Transcriptome.</title>
        <authorList>
            <person name="Meera S.P."/>
            <person name="Sreeshan A."/>
            <person name="Augustine A."/>
        </authorList>
    </citation>
    <scope>NUCLEOTIDE SEQUENCE</scope>
    <source>
        <tissue evidence="1">Leaf</tissue>
    </source>
</reference>
<dbReference type="PANTHER" id="PTHR47603:SF1">
    <property type="entry name" value="PPR CONTAINING-LIKE PROTEIN"/>
    <property type="match status" value="1"/>
</dbReference>
<organism evidence="1">
    <name type="scientific">Rhizophora mucronata</name>
    <name type="common">Asiatic mangrove</name>
    <dbReference type="NCBI Taxonomy" id="61149"/>
    <lineage>
        <taxon>Eukaryota</taxon>
        <taxon>Viridiplantae</taxon>
        <taxon>Streptophyta</taxon>
        <taxon>Embryophyta</taxon>
        <taxon>Tracheophyta</taxon>
        <taxon>Spermatophyta</taxon>
        <taxon>Magnoliopsida</taxon>
        <taxon>eudicotyledons</taxon>
        <taxon>Gunneridae</taxon>
        <taxon>Pentapetalae</taxon>
        <taxon>rosids</taxon>
        <taxon>fabids</taxon>
        <taxon>Malpighiales</taxon>
        <taxon>Rhizophoraceae</taxon>
        <taxon>Rhizophora</taxon>
    </lineage>
</organism>